<dbReference type="EMBL" id="AE016795">
    <property type="protein sequence ID" value="AAO10409.1"/>
    <property type="molecule type" value="Genomic_DNA"/>
</dbReference>
<reference evidence="2" key="1">
    <citation type="submission" date="2002-12" db="EMBL/GenBank/DDBJ databases">
        <title>Complete genome sequence of Vibrio vulnificus CMCP6.</title>
        <authorList>
            <person name="Rhee J.H."/>
            <person name="Kim S.Y."/>
            <person name="Chung S.S."/>
            <person name="Kim J.J."/>
            <person name="Moon Y.H."/>
            <person name="Jeong H."/>
            <person name="Choy H.E."/>
        </authorList>
    </citation>
    <scope>NUCLEOTIDE SEQUENCE [LARGE SCALE GENOMIC DNA]</scope>
    <source>
        <strain evidence="2">CMCP6</strain>
    </source>
</reference>
<proteinExistence type="predicted"/>
<dbReference type="Proteomes" id="UP000002275">
    <property type="component" value="Chromosome I"/>
</dbReference>
<dbReference type="AlphaFoldDB" id="A0A3Q0L4N3"/>
<accession>A0A3Q0L4N3</accession>
<gene>
    <name evidence="1" type="ordered locus">VV1_2013</name>
</gene>
<reference evidence="1 2" key="2">
    <citation type="journal article" date="2003" name="Infect. Immun.">
        <title>Characterization and pathogenic significance of Vibrio vulnificus antigens preferentially expressed in septicemic patients.</title>
        <authorList>
            <person name="Kim Y.R."/>
            <person name="Lee S.E."/>
            <person name="Kim C.M."/>
            <person name="Kim S.Y."/>
            <person name="Shin E.K."/>
            <person name="Shin D.H."/>
            <person name="Chung S.S."/>
            <person name="Choy H.E."/>
            <person name="Progulske-Fox A."/>
            <person name="Hillman J.D."/>
            <person name="Handfield M."/>
            <person name="Rhee J.H."/>
        </authorList>
    </citation>
    <scope>NUCLEOTIDE SEQUENCE [LARGE SCALE GENOMIC DNA]</scope>
    <source>
        <strain evidence="1 2">CMCP6</strain>
    </source>
</reference>
<protein>
    <submittedName>
        <fullName evidence="1">Uncharacterized protein</fullName>
    </submittedName>
</protein>
<sequence length="105" mass="12052">MAEEILGAMQQAPQPSLQSILVTCQKSRGAIVAEIYDELNGQFLPLHFEARRSIKRLPSVESKKKSYEHTILAIKNFARDDRARVGVTLRWLRKMLFAQINGRRD</sequence>
<dbReference type="KEGG" id="vvu:VV1_2013"/>
<evidence type="ECO:0000313" key="2">
    <source>
        <dbReference type="Proteomes" id="UP000002275"/>
    </source>
</evidence>
<organism evidence="1 2">
    <name type="scientific">Vibrio vulnificus (strain CMCP6)</name>
    <dbReference type="NCBI Taxonomy" id="216895"/>
    <lineage>
        <taxon>Bacteria</taxon>
        <taxon>Pseudomonadati</taxon>
        <taxon>Pseudomonadota</taxon>
        <taxon>Gammaproteobacteria</taxon>
        <taxon>Vibrionales</taxon>
        <taxon>Vibrionaceae</taxon>
        <taxon>Vibrio</taxon>
    </lineage>
</organism>
<name>A0A3Q0L4N3_VIBVU</name>
<reference evidence="1 2" key="3">
    <citation type="journal article" date="2011" name="Mol. Syst. Biol.">
        <title>Integrative genome-scale metabolic analysis of Vibrio vulnificus for drug targeting and discovery.</title>
        <authorList>
            <person name="Kim H.U."/>
            <person name="Kim S.Y."/>
            <person name="Jeong H."/>
            <person name="Kim T.Y."/>
            <person name="Kim J.J."/>
            <person name="Choy H.E."/>
            <person name="Yi K.Y."/>
            <person name="Rhee J.H."/>
            <person name="Lee S.Y."/>
        </authorList>
    </citation>
    <scope>NUCLEOTIDE SEQUENCE [LARGE SCALE GENOMIC DNA]</scope>
    <source>
        <strain evidence="1 2">CMCP6</strain>
    </source>
</reference>
<evidence type="ECO:0000313" key="1">
    <source>
        <dbReference type="EMBL" id="AAO10409.1"/>
    </source>
</evidence>